<dbReference type="EMBL" id="BSTI01000005">
    <property type="protein sequence ID" value="GLY65850.1"/>
    <property type="molecule type" value="Genomic_DNA"/>
</dbReference>
<evidence type="ECO:0000256" key="3">
    <source>
        <dbReference type="PIRSR" id="PIRSR001220-1"/>
    </source>
</evidence>
<dbReference type="SUPFAM" id="SSF53774">
    <property type="entry name" value="Glutaminase/Asparaginase"/>
    <property type="match status" value="1"/>
</dbReference>
<proteinExistence type="inferred from homology"/>
<evidence type="ECO:0000256" key="2">
    <source>
        <dbReference type="ARBA" id="ARBA00022801"/>
    </source>
</evidence>
<dbReference type="PANTHER" id="PTHR11707">
    <property type="entry name" value="L-ASPARAGINASE"/>
    <property type="match status" value="1"/>
</dbReference>
<dbReference type="InterPro" id="IPR027474">
    <property type="entry name" value="L-asparaginase_N"/>
</dbReference>
<dbReference type="PIRSF" id="PIRSF500176">
    <property type="entry name" value="L_ASNase"/>
    <property type="match status" value="1"/>
</dbReference>
<evidence type="ECO:0000259" key="4">
    <source>
        <dbReference type="Pfam" id="PF00710"/>
    </source>
</evidence>
<dbReference type="AlphaFoldDB" id="A0A9W6QZT3"/>
<evidence type="ECO:0000313" key="6">
    <source>
        <dbReference type="EMBL" id="GLY65850.1"/>
    </source>
</evidence>
<dbReference type="InterPro" id="IPR027473">
    <property type="entry name" value="L-asparaginase_C"/>
</dbReference>
<dbReference type="PIRSF" id="PIRSF001220">
    <property type="entry name" value="L-ASNase_gatD"/>
    <property type="match status" value="1"/>
</dbReference>
<dbReference type="SMART" id="SM00870">
    <property type="entry name" value="Asparaginase"/>
    <property type="match status" value="1"/>
</dbReference>
<dbReference type="Gene3D" id="3.40.50.40">
    <property type="match status" value="1"/>
</dbReference>
<gene>
    <name evidence="6" type="ORF">Atai01_24690</name>
</gene>
<dbReference type="InterPro" id="IPR004550">
    <property type="entry name" value="AsnASE_II"/>
</dbReference>
<dbReference type="PRINTS" id="PR00139">
    <property type="entry name" value="ASNGLNASE"/>
</dbReference>
<dbReference type="RefSeq" id="WP_285486877.1">
    <property type="nucleotide sequence ID" value="NZ_BSTI01000005.1"/>
</dbReference>
<dbReference type="Pfam" id="PF17763">
    <property type="entry name" value="Asparaginase_C"/>
    <property type="match status" value="1"/>
</dbReference>
<dbReference type="PROSITE" id="PS51732">
    <property type="entry name" value="ASN_GLN_ASE_3"/>
    <property type="match status" value="1"/>
</dbReference>
<dbReference type="GO" id="GO:0004067">
    <property type="term" value="F:asparaginase activity"/>
    <property type="evidence" value="ECO:0007669"/>
    <property type="project" value="UniProtKB-UniRule"/>
</dbReference>
<evidence type="ECO:0000259" key="5">
    <source>
        <dbReference type="Pfam" id="PF17763"/>
    </source>
</evidence>
<sequence>MPRVLLLATGDTIAYRQHSGRPAIATAAELLVAAGVPAVDVRAEDVMAEPSWDTSPATMLSLARRVRTALADDGFDGVVVTHGIDTLEETAFLTDLIVGRAAARGGVVFTGAAHCLDEPASDGPGNLASALTAAAHPTTRGLGTLVCFNRELHAARWATLTDTTEPSAFSSAPHPLLGRVTPTGGVTITATPPARPPQAEGTPESDVALIKTYPGITPALLTTAADAGARGIVLEGTGAGNVPVELFTTISELTEWDIPVVLASRARTHPTALDHAHEGTGLATKVGAISARGLTPAHARIALMVALGSGGVAAVREWFGRL</sequence>
<comment type="similarity">
    <text evidence="1">Belongs to the asparaginase 1 family.</text>
</comment>
<protein>
    <submittedName>
        <fullName evidence="6">L-asparaginase</fullName>
    </submittedName>
</protein>
<evidence type="ECO:0000256" key="1">
    <source>
        <dbReference type="ARBA" id="ARBA00010518"/>
    </source>
</evidence>
<dbReference type="Proteomes" id="UP001165136">
    <property type="component" value="Unassembled WGS sequence"/>
</dbReference>
<feature type="domain" description="Asparaginase/glutaminase C-terminal" evidence="5">
    <location>
        <begin position="206"/>
        <end position="319"/>
    </location>
</feature>
<dbReference type="Gene3D" id="3.40.50.1170">
    <property type="entry name" value="L-asparaginase, N-terminal domain"/>
    <property type="match status" value="1"/>
</dbReference>
<name>A0A9W6QZT3_9PSEU</name>
<dbReference type="Pfam" id="PF00710">
    <property type="entry name" value="Asparaginase"/>
    <property type="match status" value="1"/>
</dbReference>
<comment type="caution">
    <text evidence="6">The sequence shown here is derived from an EMBL/GenBank/DDBJ whole genome shotgun (WGS) entry which is preliminary data.</text>
</comment>
<reference evidence="6" key="1">
    <citation type="submission" date="2023-03" db="EMBL/GenBank/DDBJ databases">
        <title>Amycolatopsis taiwanensis NBRC 103393.</title>
        <authorList>
            <person name="Ichikawa N."/>
            <person name="Sato H."/>
            <person name="Tonouchi N."/>
        </authorList>
    </citation>
    <scope>NUCLEOTIDE SEQUENCE</scope>
    <source>
        <strain evidence="6">NBRC 103393</strain>
    </source>
</reference>
<feature type="active site" description="O-isoaspartyl threonine intermediate" evidence="3">
    <location>
        <position position="12"/>
    </location>
</feature>
<dbReference type="GO" id="GO:0006528">
    <property type="term" value="P:asparagine metabolic process"/>
    <property type="evidence" value="ECO:0007669"/>
    <property type="project" value="InterPro"/>
</dbReference>
<organism evidence="6 7">
    <name type="scientific">Amycolatopsis taiwanensis</name>
    <dbReference type="NCBI Taxonomy" id="342230"/>
    <lineage>
        <taxon>Bacteria</taxon>
        <taxon>Bacillati</taxon>
        <taxon>Actinomycetota</taxon>
        <taxon>Actinomycetes</taxon>
        <taxon>Pseudonocardiales</taxon>
        <taxon>Pseudonocardiaceae</taxon>
        <taxon>Amycolatopsis</taxon>
    </lineage>
</organism>
<accession>A0A9W6QZT3</accession>
<dbReference type="InterPro" id="IPR040919">
    <property type="entry name" value="Asparaginase_C"/>
</dbReference>
<dbReference type="InterPro" id="IPR037152">
    <property type="entry name" value="L-asparaginase_N_sf"/>
</dbReference>
<dbReference type="CDD" id="cd08964">
    <property type="entry name" value="L-asparaginase_II"/>
    <property type="match status" value="1"/>
</dbReference>
<dbReference type="InterPro" id="IPR036152">
    <property type="entry name" value="Asp/glu_Ase-like_sf"/>
</dbReference>
<keyword evidence="7" id="KW-1185">Reference proteome</keyword>
<dbReference type="PANTHER" id="PTHR11707:SF28">
    <property type="entry name" value="60 KDA LYSOPHOSPHOLIPASE"/>
    <property type="match status" value="1"/>
</dbReference>
<keyword evidence="2" id="KW-0378">Hydrolase</keyword>
<dbReference type="InterPro" id="IPR006034">
    <property type="entry name" value="Asparaginase/glutaminase-like"/>
</dbReference>
<dbReference type="SFLD" id="SFLDS00057">
    <property type="entry name" value="Glutaminase/Asparaginase"/>
    <property type="match status" value="1"/>
</dbReference>
<evidence type="ECO:0000313" key="7">
    <source>
        <dbReference type="Proteomes" id="UP001165136"/>
    </source>
</evidence>
<feature type="domain" description="L-asparaginase N-terminal" evidence="4">
    <location>
        <begin position="3"/>
        <end position="187"/>
    </location>
</feature>